<dbReference type="SMART" id="SM00100">
    <property type="entry name" value="cNMP"/>
    <property type="match status" value="1"/>
</dbReference>
<sequence>MAFCAGLSTQQFRRFMTVLGQASIDPGVTIFREGDPALNLYTITAGAVKLYKLLSDGRRQITAFLFPGDFFGLSVHEGYAYTAESMTPVVLCRFPRRKLEALFDELPMLEKKLLGATTQELAAAQEQMLLLGRKTARERVATFLVVLWRRLGDKTPVFALPMSRSDIADFLGLTIETVSRTLTGLKRDGLIALPDANHVAIQRLDDLLCIAEGG</sequence>
<feature type="domain" description="HTH crp-type" evidence="5">
    <location>
        <begin position="134"/>
        <end position="205"/>
    </location>
</feature>
<dbReference type="AlphaFoldDB" id="A0A2N3Q0T3"/>
<accession>A0A2N3Q0T3</accession>
<dbReference type="SUPFAM" id="SSF51206">
    <property type="entry name" value="cAMP-binding domain-like"/>
    <property type="match status" value="1"/>
</dbReference>
<dbReference type="InterPro" id="IPR012318">
    <property type="entry name" value="HTH_CRP"/>
</dbReference>
<dbReference type="PRINTS" id="PR00034">
    <property type="entry name" value="HTHCRP"/>
</dbReference>
<keyword evidence="1" id="KW-0805">Transcription regulation</keyword>
<dbReference type="PROSITE" id="PS00042">
    <property type="entry name" value="HTH_CRP_1"/>
    <property type="match status" value="1"/>
</dbReference>
<evidence type="ECO:0000256" key="3">
    <source>
        <dbReference type="ARBA" id="ARBA00023163"/>
    </source>
</evidence>
<dbReference type="SMART" id="SM00419">
    <property type="entry name" value="HTH_CRP"/>
    <property type="match status" value="1"/>
</dbReference>
<dbReference type="PANTHER" id="PTHR24567:SF75">
    <property type="entry name" value="FUMARATE AND NITRATE REDUCTION REGULATORY PROTEIN"/>
    <property type="match status" value="1"/>
</dbReference>
<dbReference type="GO" id="GO:0003677">
    <property type="term" value="F:DNA binding"/>
    <property type="evidence" value="ECO:0007669"/>
    <property type="project" value="UniProtKB-KW"/>
</dbReference>
<dbReference type="GO" id="GO:0005829">
    <property type="term" value="C:cytosol"/>
    <property type="evidence" value="ECO:0007669"/>
    <property type="project" value="TreeGrafter"/>
</dbReference>
<dbReference type="PANTHER" id="PTHR24567">
    <property type="entry name" value="CRP FAMILY TRANSCRIPTIONAL REGULATORY PROTEIN"/>
    <property type="match status" value="1"/>
</dbReference>
<evidence type="ECO:0000259" key="4">
    <source>
        <dbReference type="PROSITE" id="PS50042"/>
    </source>
</evidence>
<dbReference type="OrthoDB" id="7584044at2"/>
<dbReference type="Pfam" id="PF00027">
    <property type="entry name" value="cNMP_binding"/>
    <property type="match status" value="1"/>
</dbReference>
<keyword evidence="3" id="KW-0804">Transcription</keyword>
<dbReference type="InterPro" id="IPR018490">
    <property type="entry name" value="cNMP-bd_dom_sf"/>
</dbReference>
<comment type="caution">
    <text evidence="6">The sequence shown here is derived from an EMBL/GenBank/DDBJ whole genome shotgun (WGS) entry which is preliminary data.</text>
</comment>
<proteinExistence type="predicted"/>
<dbReference type="GO" id="GO:0003700">
    <property type="term" value="F:DNA-binding transcription factor activity"/>
    <property type="evidence" value="ECO:0007669"/>
    <property type="project" value="InterPro"/>
</dbReference>
<dbReference type="InterPro" id="IPR036390">
    <property type="entry name" value="WH_DNA-bd_sf"/>
</dbReference>
<dbReference type="Proteomes" id="UP000233293">
    <property type="component" value="Unassembled WGS sequence"/>
</dbReference>
<dbReference type="InterPro" id="IPR000595">
    <property type="entry name" value="cNMP-bd_dom"/>
</dbReference>
<feature type="domain" description="Cyclic nucleotide-binding" evidence="4">
    <location>
        <begin position="3"/>
        <end position="72"/>
    </location>
</feature>
<dbReference type="PROSITE" id="PS51063">
    <property type="entry name" value="HTH_CRP_2"/>
    <property type="match status" value="1"/>
</dbReference>
<organism evidence="6 7">
    <name type="scientific">Telmatospirillum siberiense</name>
    <dbReference type="NCBI Taxonomy" id="382514"/>
    <lineage>
        <taxon>Bacteria</taxon>
        <taxon>Pseudomonadati</taxon>
        <taxon>Pseudomonadota</taxon>
        <taxon>Alphaproteobacteria</taxon>
        <taxon>Rhodospirillales</taxon>
        <taxon>Rhodospirillaceae</taxon>
        <taxon>Telmatospirillum</taxon>
    </lineage>
</organism>
<dbReference type="Gene3D" id="1.10.10.10">
    <property type="entry name" value="Winged helix-like DNA-binding domain superfamily/Winged helix DNA-binding domain"/>
    <property type="match status" value="1"/>
</dbReference>
<dbReference type="CDD" id="cd00092">
    <property type="entry name" value="HTH_CRP"/>
    <property type="match status" value="1"/>
</dbReference>
<dbReference type="CDD" id="cd00038">
    <property type="entry name" value="CAP_ED"/>
    <property type="match status" value="1"/>
</dbReference>
<evidence type="ECO:0000259" key="5">
    <source>
        <dbReference type="PROSITE" id="PS51063"/>
    </source>
</evidence>
<dbReference type="InterPro" id="IPR018335">
    <property type="entry name" value="Tscrpt_reg_HTH_Crp-type_CS"/>
</dbReference>
<dbReference type="PROSITE" id="PS50042">
    <property type="entry name" value="CNMP_BINDING_3"/>
    <property type="match status" value="1"/>
</dbReference>
<evidence type="ECO:0000313" key="7">
    <source>
        <dbReference type="Proteomes" id="UP000233293"/>
    </source>
</evidence>
<keyword evidence="7" id="KW-1185">Reference proteome</keyword>
<dbReference type="InterPro" id="IPR014710">
    <property type="entry name" value="RmlC-like_jellyroll"/>
</dbReference>
<evidence type="ECO:0000256" key="1">
    <source>
        <dbReference type="ARBA" id="ARBA00023015"/>
    </source>
</evidence>
<dbReference type="SUPFAM" id="SSF46785">
    <property type="entry name" value="Winged helix' DNA-binding domain"/>
    <property type="match status" value="1"/>
</dbReference>
<gene>
    <name evidence="6" type="ORF">CWS72_03690</name>
</gene>
<dbReference type="Gene3D" id="2.60.120.10">
    <property type="entry name" value="Jelly Rolls"/>
    <property type="match status" value="1"/>
</dbReference>
<name>A0A2N3Q0T3_9PROT</name>
<protein>
    <submittedName>
        <fullName evidence="6">Crp/Fnr family transcriptional regulator</fullName>
    </submittedName>
</protein>
<dbReference type="Pfam" id="PF00325">
    <property type="entry name" value="Crp"/>
    <property type="match status" value="1"/>
</dbReference>
<dbReference type="InterPro" id="IPR050397">
    <property type="entry name" value="Env_Response_Regulators"/>
</dbReference>
<reference evidence="7" key="1">
    <citation type="submission" date="2017-12" db="EMBL/GenBank/DDBJ databases">
        <title>Draft genome sequence of Telmatospirillum siberiense 26-4b1T, an acidotolerant peatland alphaproteobacterium potentially involved in sulfur cycling.</title>
        <authorList>
            <person name="Hausmann B."/>
            <person name="Pjevac P."/>
            <person name="Schreck K."/>
            <person name="Herbold C.W."/>
            <person name="Daims H."/>
            <person name="Wagner M."/>
            <person name="Pester M."/>
            <person name="Loy A."/>
        </authorList>
    </citation>
    <scope>NUCLEOTIDE SEQUENCE [LARGE SCALE GENOMIC DNA]</scope>
    <source>
        <strain evidence="7">26-4b1</strain>
    </source>
</reference>
<evidence type="ECO:0000313" key="6">
    <source>
        <dbReference type="EMBL" id="PKU26278.1"/>
    </source>
</evidence>
<evidence type="ECO:0000256" key="2">
    <source>
        <dbReference type="ARBA" id="ARBA00023125"/>
    </source>
</evidence>
<dbReference type="InterPro" id="IPR036388">
    <property type="entry name" value="WH-like_DNA-bd_sf"/>
</dbReference>
<keyword evidence="2" id="KW-0238">DNA-binding</keyword>
<dbReference type="EMBL" id="PIUM01000002">
    <property type="protein sequence ID" value="PKU26278.1"/>
    <property type="molecule type" value="Genomic_DNA"/>
</dbReference>